<evidence type="ECO:0000313" key="2">
    <source>
        <dbReference type="Proteomes" id="UP000051660"/>
    </source>
</evidence>
<dbReference type="AlphaFoldDB" id="A0A0R3MUL7"/>
<gene>
    <name evidence="1" type="ORF">CQ14_06595</name>
</gene>
<dbReference type="Proteomes" id="UP000051660">
    <property type="component" value="Unassembled WGS sequence"/>
</dbReference>
<comment type="caution">
    <text evidence="1">The sequence shown here is derived from an EMBL/GenBank/DDBJ whole genome shotgun (WGS) entry which is preliminary data.</text>
</comment>
<reference evidence="1 2" key="1">
    <citation type="submission" date="2014-03" db="EMBL/GenBank/DDBJ databases">
        <title>Bradyrhizobium valentinum sp. nov., isolated from effective nodules of Lupinus mariae-josephae, a lupine endemic of basic-lime soils in Eastern Spain.</title>
        <authorList>
            <person name="Duran D."/>
            <person name="Rey L."/>
            <person name="Navarro A."/>
            <person name="Busquets A."/>
            <person name="Imperial J."/>
            <person name="Ruiz-Argueso T."/>
        </authorList>
    </citation>
    <scope>NUCLEOTIDE SEQUENCE [LARGE SCALE GENOMIC DNA]</scope>
    <source>
        <strain evidence="1 2">CCBAU 23086</strain>
    </source>
</reference>
<protein>
    <submittedName>
        <fullName evidence="1">Uncharacterized protein</fullName>
    </submittedName>
</protein>
<evidence type="ECO:0000313" key="1">
    <source>
        <dbReference type="EMBL" id="KRR21312.1"/>
    </source>
</evidence>
<organism evidence="1 2">
    <name type="scientific">Bradyrhizobium lablabi</name>
    <dbReference type="NCBI Taxonomy" id="722472"/>
    <lineage>
        <taxon>Bacteria</taxon>
        <taxon>Pseudomonadati</taxon>
        <taxon>Pseudomonadota</taxon>
        <taxon>Alphaproteobacteria</taxon>
        <taxon>Hyphomicrobiales</taxon>
        <taxon>Nitrobacteraceae</taxon>
        <taxon>Bradyrhizobium</taxon>
    </lineage>
</organism>
<proteinExistence type="predicted"/>
<dbReference type="EMBL" id="LLYB01000081">
    <property type="protein sequence ID" value="KRR21312.1"/>
    <property type="molecule type" value="Genomic_DNA"/>
</dbReference>
<name>A0A0R3MUL7_9BRAD</name>
<sequence length="80" mass="9345">MNSRVTSLRLQAYACVPEFPPDADKEELLKLLSEEVQRVRDGRTSTFFAAEWHGFSDEDVLVMLNELIDFVQNCFFRERS</sequence>
<accession>A0A0R3MUL7</accession>